<dbReference type="EMBL" id="AP014963">
    <property type="protein sequence ID" value="BAT01797.1"/>
    <property type="molecule type" value="Genomic_DNA"/>
</dbReference>
<evidence type="ECO:0000313" key="2">
    <source>
        <dbReference type="Proteomes" id="UP000059680"/>
    </source>
</evidence>
<dbReference type="PaxDb" id="39947-A0A0P0X6U5"/>
<proteinExistence type="predicted"/>
<dbReference type="Proteomes" id="UP000059680">
    <property type="component" value="Chromosome 7"/>
</dbReference>
<protein>
    <submittedName>
        <fullName evidence="1">Os07g0519850 protein</fullName>
    </submittedName>
</protein>
<reference evidence="1 2" key="2">
    <citation type="journal article" date="2013" name="Plant Cell Physiol.">
        <title>Rice Annotation Project Database (RAP-DB): an integrative and interactive database for rice genomics.</title>
        <authorList>
            <person name="Sakai H."/>
            <person name="Lee S.S."/>
            <person name="Tanaka T."/>
            <person name="Numa H."/>
            <person name="Kim J."/>
            <person name="Kawahara Y."/>
            <person name="Wakimoto H."/>
            <person name="Yang C.C."/>
            <person name="Iwamoto M."/>
            <person name="Abe T."/>
            <person name="Yamada Y."/>
            <person name="Muto A."/>
            <person name="Inokuchi H."/>
            <person name="Ikemura T."/>
            <person name="Matsumoto T."/>
            <person name="Sasaki T."/>
            <person name="Itoh T."/>
        </authorList>
    </citation>
    <scope>NUCLEOTIDE SEQUENCE [LARGE SCALE GENOMIC DNA]</scope>
    <source>
        <strain evidence="2">cv. Nipponbare</strain>
    </source>
</reference>
<dbReference type="InParanoid" id="A0A0P0X6U5"/>
<sequence length="108" mass="11871">MAASVAGSLARWRTMKVKRMAEVSWPATRAFEHGVIDDLLLHRSAAAGRRRRLNRRLTRQLMGSSVGDDLPCSSRLAFFSLSSRSPRAAGAPSRSIALRPLRNAVNGR</sequence>
<organism evidence="1 2">
    <name type="scientific">Oryza sativa subsp. japonica</name>
    <name type="common">Rice</name>
    <dbReference type="NCBI Taxonomy" id="39947"/>
    <lineage>
        <taxon>Eukaryota</taxon>
        <taxon>Viridiplantae</taxon>
        <taxon>Streptophyta</taxon>
        <taxon>Embryophyta</taxon>
        <taxon>Tracheophyta</taxon>
        <taxon>Spermatophyta</taxon>
        <taxon>Magnoliopsida</taxon>
        <taxon>Liliopsida</taxon>
        <taxon>Poales</taxon>
        <taxon>Poaceae</taxon>
        <taxon>BOP clade</taxon>
        <taxon>Oryzoideae</taxon>
        <taxon>Oryzeae</taxon>
        <taxon>Oryzinae</taxon>
        <taxon>Oryza</taxon>
        <taxon>Oryza sativa</taxon>
    </lineage>
</organism>
<evidence type="ECO:0000313" key="1">
    <source>
        <dbReference type="EMBL" id="BAT01797.1"/>
    </source>
</evidence>
<dbReference type="AlphaFoldDB" id="A0A0P0X6U5"/>
<accession>A0A0P0X6U5</accession>
<name>A0A0P0X6U5_ORYSJ</name>
<keyword evidence="2" id="KW-1185">Reference proteome</keyword>
<gene>
    <name evidence="1" type="ordered locus">Os07g0519850</name>
    <name evidence="1" type="ORF">OSNPB_070519850</name>
</gene>
<reference evidence="2" key="1">
    <citation type="journal article" date="2005" name="Nature">
        <title>The map-based sequence of the rice genome.</title>
        <authorList>
            <consortium name="International rice genome sequencing project (IRGSP)"/>
            <person name="Matsumoto T."/>
            <person name="Wu J."/>
            <person name="Kanamori H."/>
            <person name="Katayose Y."/>
            <person name="Fujisawa M."/>
            <person name="Namiki N."/>
            <person name="Mizuno H."/>
            <person name="Yamamoto K."/>
            <person name="Antonio B.A."/>
            <person name="Baba T."/>
            <person name="Sakata K."/>
            <person name="Nagamura Y."/>
            <person name="Aoki H."/>
            <person name="Arikawa K."/>
            <person name="Arita K."/>
            <person name="Bito T."/>
            <person name="Chiden Y."/>
            <person name="Fujitsuka N."/>
            <person name="Fukunaka R."/>
            <person name="Hamada M."/>
            <person name="Harada C."/>
            <person name="Hayashi A."/>
            <person name="Hijishita S."/>
            <person name="Honda M."/>
            <person name="Hosokawa S."/>
            <person name="Ichikawa Y."/>
            <person name="Idonuma A."/>
            <person name="Iijima M."/>
            <person name="Ikeda M."/>
            <person name="Ikeno M."/>
            <person name="Ito K."/>
            <person name="Ito S."/>
            <person name="Ito T."/>
            <person name="Ito Y."/>
            <person name="Ito Y."/>
            <person name="Iwabuchi A."/>
            <person name="Kamiya K."/>
            <person name="Karasawa W."/>
            <person name="Kurita K."/>
            <person name="Katagiri S."/>
            <person name="Kikuta A."/>
            <person name="Kobayashi H."/>
            <person name="Kobayashi N."/>
            <person name="Machita K."/>
            <person name="Maehara T."/>
            <person name="Masukawa M."/>
            <person name="Mizubayashi T."/>
            <person name="Mukai Y."/>
            <person name="Nagasaki H."/>
            <person name="Nagata Y."/>
            <person name="Naito S."/>
            <person name="Nakashima M."/>
            <person name="Nakama Y."/>
            <person name="Nakamichi Y."/>
            <person name="Nakamura M."/>
            <person name="Meguro A."/>
            <person name="Negishi M."/>
            <person name="Ohta I."/>
            <person name="Ohta T."/>
            <person name="Okamoto M."/>
            <person name="Ono N."/>
            <person name="Saji S."/>
            <person name="Sakaguchi M."/>
            <person name="Sakai K."/>
            <person name="Shibata M."/>
            <person name="Shimokawa T."/>
            <person name="Song J."/>
            <person name="Takazaki Y."/>
            <person name="Terasawa K."/>
            <person name="Tsugane M."/>
            <person name="Tsuji K."/>
            <person name="Ueda S."/>
            <person name="Waki K."/>
            <person name="Yamagata H."/>
            <person name="Yamamoto M."/>
            <person name="Yamamoto S."/>
            <person name="Yamane H."/>
            <person name="Yoshiki S."/>
            <person name="Yoshihara R."/>
            <person name="Yukawa K."/>
            <person name="Zhong H."/>
            <person name="Yano M."/>
            <person name="Yuan Q."/>
            <person name="Ouyang S."/>
            <person name="Liu J."/>
            <person name="Jones K.M."/>
            <person name="Gansberger K."/>
            <person name="Moffat K."/>
            <person name="Hill J."/>
            <person name="Bera J."/>
            <person name="Fadrosh D."/>
            <person name="Jin S."/>
            <person name="Johri S."/>
            <person name="Kim M."/>
            <person name="Overton L."/>
            <person name="Reardon M."/>
            <person name="Tsitrin T."/>
            <person name="Vuong H."/>
            <person name="Weaver B."/>
            <person name="Ciecko A."/>
            <person name="Tallon L."/>
            <person name="Jackson J."/>
            <person name="Pai G."/>
            <person name="Aken S.V."/>
            <person name="Utterback T."/>
            <person name="Reidmuller S."/>
            <person name="Feldblyum T."/>
            <person name="Hsiao J."/>
            <person name="Zismann V."/>
            <person name="Iobst S."/>
            <person name="de Vazeille A.R."/>
            <person name="Buell C.R."/>
            <person name="Ying K."/>
            <person name="Li Y."/>
            <person name="Lu T."/>
            <person name="Huang Y."/>
            <person name="Zhao Q."/>
            <person name="Feng Q."/>
            <person name="Zhang L."/>
            <person name="Zhu J."/>
            <person name="Weng Q."/>
            <person name="Mu J."/>
            <person name="Lu Y."/>
            <person name="Fan D."/>
            <person name="Liu Y."/>
            <person name="Guan J."/>
            <person name="Zhang Y."/>
            <person name="Yu S."/>
            <person name="Liu X."/>
            <person name="Zhang Y."/>
            <person name="Hong G."/>
            <person name="Han B."/>
            <person name="Choisne N."/>
            <person name="Demange N."/>
            <person name="Orjeda G."/>
            <person name="Samain S."/>
            <person name="Cattolico L."/>
            <person name="Pelletier E."/>
            <person name="Couloux A."/>
            <person name="Segurens B."/>
            <person name="Wincker P."/>
            <person name="D'Hont A."/>
            <person name="Scarpelli C."/>
            <person name="Weissenbach J."/>
            <person name="Salanoubat M."/>
            <person name="Quetier F."/>
            <person name="Yu Y."/>
            <person name="Kim H.R."/>
            <person name="Rambo T."/>
            <person name="Currie J."/>
            <person name="Collura K."/>
            <person name="Luo M."/>
            <person name="Yang T."/>
            <person name="Ammiraju J.S.S."/>
            <person name="Engler F."/>
            <person name="Soderlund C."/>
            <person name="Wing R.A."/>
            <person name="Palmer L.E."/>
            <person name="de la Bastide M."/>
            <person name="Spiegel L."/>
            <person name="Nascimento L."/>
            <person name="Zutavern T."/>
            <person name="O'Shaughnessy A."/>
            <person name="Dike S."/>
            <person name="Dedhia N."/>
            <person name="Preston R."/>
            <person name="Balija V."/>
            <person name="McCombie W.R."/>
            <person name="Chow T."/>
            <person name="Chen H."/>
            <person name="Chung M."/>
            <person name="Chen C."/>
            <person name="Shaw J."/>
            <person name="Wu H."/>
            <person name="Hsiao K."/>
            <person name="Chao Y."/>
            <person name="Chu M."/>
            <person name="Cheng C."/>
            <person name="Hour A."/>
            <person name="Lee P."/>
            <person name="Lin S."/>
            <person name="Lin Y."/>
            <person name="Liou J."/>
            <person name="Liu S."/>
            <person name="Hsing Y."/>
            <person name="Raghuvanshi S."/>
            <person name="Mohanty A."/>
            <person name="Bharti A.K."/>
            <person name="Gaur A."/>
            <person name="Gupta V."/>
            <person name="Kumar D."/>
            <person name="Ravi V."/>
            <person name="Vij S."/>
            <person name="Kapur A."/>
            <person name="Khurana P."/>
            <person name="Khurana P."/>
            <person name="Khurana J.P."/>
            <person name="Tyagi A.K."/>
            <person name="Gaikwad K."/>
            <person name="Singh A."/>
            <person name="Dalal V."/>
            <person name="Srivastava S."/>
            <person name="Dixit A."/>
            <person name="Pal A.K."/>
            <person name="Ghazi I.A."/>
            <person name="Yadav M."/>
            <person name="Pandit A."/>
            <person name="Bhargava A."/>
            <person name="Sureshbabu K."/>
            <person name="Batra K."/>
            <person name="Sharma T.R."/>
            <person name="Mohapatra T."/>
            <person name="Singh N.K."/>
            <person name="Messing J."/>
            <person name="Nelson A.B."/>
            <person name="Fuks G."/>
            <person name="Kavchok S."/>
            <person name="Keizer G."/>
            <person name="Linton E."/>
            <person name="Llaca V."/>
            <person name="Song R."/>
            <person name="Tanyolac B."/>
            <person name="Young S."/>
            <person name="Ho-Il K."/>
            <person name="Hahn J.H."/>
            <person name="Sangsakoo G."/>
            <person name="Vanavichit A."/>
            <person name="de Mattos Luiz.A.T."/>
            <person name="Zimmer P.D."/>
            <person name="Malone G."/>
            <person name="Dellagostin O."/>
            <person name="de Oliveira A.C."/>
            <person name="Bevan M."/>
            <person name="Bancroft I."/>
            <person name="Minx P."/>
            <person name="Cordum H."/>
            <person name="Wilson R."/>
            <person name="Cheng Z."/>
            <person name="Jin W."/>
            <person name="Jiang J."/>
            <person name="Leong S.A."/>
            <person name="Iwama H."/>
            <person name="Gojobori T."/>
            <person name="Itoh T."/>
            <person name="Niimura Y."/>
            <person name="Fujii Y."/>
            <person name="Habara T."/>
            <person name="Sakai H."/>
            <person name="Sato Y."/>
            <person name="Wilson G."/>
            <person name="Kumar K."/>
            <person name="McCouch S."/>
            <person name="Juretic N."/>
            <person name="Hoen D."/>
            <person name="Wright S."/>
            <person name="Bruskiewich R."/>
            <person name="Bureau T."/>
            <person name="Miyao A."/>
            <person name="Hirochika H."/>
            <person name="Nishikawa T."/>
            <person name="Kadowaki K."/>
            <person name="Sugiura M."/>
            <person name="Burr B."/>
            <person name="Sasaki T."/>
        </authorList>
    </citation>
    <scope>NUCLEOTIDE SEQUENCE [LARGE SCALE GENOMIC DNA]</scope>
    <source>
        <strain evidence="2">cv. Nipponbare</strain>
    </source>
</reference>
<reference evidence="1 2" key="3">
    <citation type="journal article" date="2013" name="Rice">
        <title>Improvement of the Oryza sativa Nipponbare reference genome using next generation sequence and optical map data.</title>
        <authorList>
            <person name="Kawahara Y."/>
            <person name="de la Bastide M."/>
            <person name="Hamilton J.P."/>
            <person name="Kanamori H."/>
            <person name="McCombie W.R."/>
            <person name="Ouyang S."/>
            <person name="Schwartz D.C."/>
            <person name="Tanaka T."/>
            <person name="Wu J."/>
            <person name="Zhou S."/>
            <person name="Childs K.L."/>
            <person name="Davidson R.M."/>
            <person name="Lin H."/>
            <person name="Quesada-Ocampo L."/>
            <person name="Vaillancourt B."/>
            <person name="Sakai H."/>
            <person name="Lee S.S."/>
            <person name="Kim J."/>
            <person name="Numa H."/>
            <person name="Itoh T."/>
            <person name="Buell C.R."/>
            <person name="Matsumoto T."/>
        </authorList>
    </citation>
    <scope>NUCLEOTIDE SEQUENCE [LARGE SCALE GENOMIC DNA]</scope>
    <source>
        <strain evidence="2">cv. Nipponbare</strain>
    </source>
</reference>